<keyword evidence="5 9" id="KW-0479">Metal-binding</keyword>
<keyword evidence="12" id="KW-1185">Reference proteome</keyword>
<evidence type="ECO:0000256" key="4">
    <source>
        <dbReference type="ARBA" id="ARBA00022617"/>
    </source>
</evidence>
<dbReference type="InterPro" id="IPR050364">
    <property type="entry name" value="Cytochrome_P450_fung"/>
</dbReference>
<dbReference type="GO" id="GO:0005506">
    <property type="term" value="F:iron ion binding"/>
    <property type="evidence" value="ECO:0007669"/>
    <property type="project" value="InterPro"/>
</dbReference>
<evidence type="ECO:0000256" key="6">
    <source>
        <dbReference type="ARBA" id="ARBA00023002"/>
    </source>
</evidence>
<keyword evidence="10" id="KW-0472">Membrane</keyword>
<dbReference type="AlphaFoldDB" id="A0A409VFN5"/>
<protein>
    <recommendedName>
        <fullName evidence="13">Cytochrome P450</fullName>
    </recommendedName>
</protein>
<reference evidence="11 12" key="1">
    <citation type="journal article" date="2018" name="Evol. Lett.">
        <title>Horizontal gene cluster transfer increased hallucinogenic mushroom diversity.</title>
        <authorList>
            <person name="Reynolds H.T."/>
            <person name="Vijayakumar V."/>
            <person name="Gluck-Thaler E."/>
            <person name="Korotkin H.B."/>
            <person name="Matheny P.B."/>
            <person name="Slot J.C."/>
        </authorList>
    </citation>
    <scope>NUCLEOTIDE SEQUENCE [LARGE SCALE GENOMIC DNA]</scope>
    <source>
        <strain evidence="11 12">SRW20</strain>
    </source>
</reference>
<dbReference type="EMBL" id="NHYE01005658">
    <property type="protein sequence ID" value="PPQ65061.1"/>
    <property type="molecule type" value="Genomic_DNA"/>
</dbReference>
<evidence type="ECO:0000256" key="2">
    <source>
        <dbReference type="ARBA" id="ARBA00005179"/>
    </source>
</evidence>
<dbReference type="OrthoDB" id="2789670at2759"/>
<dbReference type="Proteomes" id="UP000284706">
    <property type="component" value="Unassembled WGS sequence"/>
</dbReference>
<feature type="binding site" description="axial binding residue" evidence="9">
    <location>
        <position position="486"/>
    </location>
    <ligand>
        <name>heme</name>
        <dbReference type="ChEBI" id="CHEBI:30413"/>
    </ligand>
    <ligandPart>
        <name>Fe</name>
        <dbReference type="ChEBI" id="CHEBI:18248"/>
    </ligandPart>
</feature>
<dbReference type="InParanoid" id="A0A409VFN5"/>
<dbReference type="PANTHER" id="PTHR46300:SF7">
    <property type="entry name" value="P450, PUTATIVE (EUROFUNG)-RELATED"/>
    <property type="match status" value="1"/>
</dbReference>
<dbReference type="SUPFAM" id="SSF48264">
    <property type="entry name" value="Cytochrome P450"/>
    <property type="match status" value="1"/>
</dbReference>
<dbReference type="Pfam" id="PF00067">
    <property type="entry name" value="p450"/>
    <property type="match status" value="2"/>
</dbReference>
<comment type="pathway">
    <text evidence="2">Secondary metabolite biosynthesis.</text>
</comment>
<keyword evidence="10" id="KW-1133">Transmembrane helix</keyword>
<dbReference type="PRINTS" id="PR00463">
    <property type="entry name" value="EP450I"/>
</dbReference>
<accession>A0A409VFN5</accession>
<keyword evidence="4 9" id="KW-0349">Heme</keyword>
<evidence type="ECO:0000256" key="10">
    <source>
        <dbReference type="SAM" id="Phobius"/>
    </source>
</evidence>
<dbReference type="InterPro" id="IPR036396">
    <property type="entry name" value="Cyt_P450_sf"/>
</dbReference>
<dbReference type="PANTHER" id="PTHR46300">
    <property type="entry name" value="P450, PUTATIVE (EUROFUNG)-RELATED-RELATED"/>
    <property type="match status" value="1"/>
</dbReference>
<evidence type="ECO:0000256" key="7">
    <source>
        <dbReference type="ARBA" id="ARBA00023004"/>
    </source>
</evidence>
<dbReference type="CDD" id="cd11065">
    <property type="entry name" value="CYP64-like"/>
    <property type="match status" value="1"/>
</dbReference>
<keyword evidence="8" id="KW-0503">Monooxygenase</keyword>
<organism evidence="11 12">
    <name type="scientific">Gymnopilus dilepis</name>
    <dbReference type="NCBI Taxonomy" id="231916"/>
    <lineage>
        <taxon>Eukaryota</taxon>
        <taxon>Fungi</taxon>
        <taxon>Dikarya</taxon>
        <taxon>Basidiomycota</taxon>
        <taxon>Agaricomycotina</taxon>
        <taxon>Agaricomycetes</taxon>
        <taxon>Agaricomycetidae</taxon>
        <taxon>Agaricales</taxon>
        <taxon>Agaricineae</taxon>
        <taxon>Hymenogastraceae</taxon>
        <taxon>Gymnopilus</taxon>
    </lineage>
</organism>
<dbReference type="GO" id="GO:0004497">
    <property type="term" value="F:monooxygenase activity"/>
    <property type="evidence" value="ECO:0007669"/>
    <property type="project" value="UniProtKB-KW"/>
</dbReference>
<evidence type="ECO:0000256" key="3">
    <source>
        <dbReference type="ARBA" id="ARBA00010617"/>
    </source>
</evidence>
<sequence length="580" mass="65692">MGYSDPTYGSYWLSATAVLVFSSWILKSYWDARKLPPGPRGLPILGNMFQVPAQMPWFKFTEWSQQYGPVFSFNVAGQVYIVLNTFKAAADLLEAAERRSNIYSDRPRMIVANEILGGGLALPFARYDNRFRKMRRAAHEGLSARAVQKYEHVEAREAAATVVQILEAPERWYDHIKRTSASTILAVLYGWPSVKTEDENLIHRIASVVIRMVKSVVPGTYLVNVFPFLNHLPRWMASWKRDGLEWHRRDTEMFMKFNKEVQEKTYPETSASCFVSDLLENTDANELSEEEAAWLPGTMLSAAAESTSATLNSFILAMVLYPTALRKAQAELDAVVGRERAPTFSDQKNLPYIDALIKEILRWRPPGPMGWYLDCPTLSFVDESFRPIHLALPRSVMEDDWYDGFYIPKGATIFPNIWAMHRDPPIFSDPEDFMPERFFGEIPEDTHSTGHTSFGFGRRCVSMFILQSKDPNELSPASYATSSRICVGISLANQMLFINVAVMLWALNIKKATDSEGNFIVPSPADFVDTGIVVFVFPLTSKVCSLIRLCLESSPAPFKCKFSPRFPNALSILQRDLEET</sequence>
<dbReference type="STRING" id="231916.A0A409VFN5"/>
<keyword evidence="6" id="KW-0560">Oxidoreductase</keyword>
<evidence type="ECO:0000256" key="9">
    <source>
        <dbReference type="PIRSR" id="PIRSR602401-1"/>
    </source>
</evidence>
<evidence type="ECO:0000256" key="1">
    <source>
        <dbReference type="ARBA" id="ARBA00001971"/>
    </source>
</evidence>
<feature type="transmembrane region" description="Helical" evidence="10">
    <location>
        <begin position="12"/>
        <end position="30"/>
    </location>
</feature>
<dbReference type="InterPro" id="IPR002401">
    <property type="entry name" value="Cyt_P450_E_grp-I"/>
</dbReference>
<comment type="similarity">
    <text evidence="3">Belongs to the cytochrome P450 family.</text>
</comment>
<evidence type="ECO:0000313" key="11">
    <source>
        <dbReference type="EMBL" id="PPQ65061.1"/>
    </source>
</evidence>
<comment type="cofactor">
    <cofactor evidence="1 9">
        <name>heme</name>
        <dbReference type="ChEBI" id="CHEBI:30413"/>
    </cofactor>
</comment>
<comment type="caution">
    <text evidence="11">The sequence shown here is derived from an EMBL/GenBank/DDBJ whole genome shotgun (WGS) entry which is preliminary data.</text>
</comment>
<proteinExistence type="inferred from homology"/>
<evidence type="ECO:0000256" key="5">
    <source>
        <dbReference type="ARBA" id="ARBA00022723"/>
    </source>
</evidence>
<dbReference type="GO" id="GO:0020037">
    <property type="term" value="F:heme binding"/>
    <property type="evidence" value="ECO:0007669"/>
    <property type="project" value="InterPro"/>
</dbReference>
<keyword evidence="10" id="KW-0812">Transmembrane</keyword>
<evidence type="ECO:0000313" key="12">
    <source>
        <dbReference type="Proteomes" id="UP000284706"/>
    </source>
</evidence>
<dbReference type="InterPro" id="IPR001128">
    <property type="entry name" value="Cyt_P450"/>
</dbReference>
<evidence type="ECO:0000256" key="8">
    <source>
        <dbReference type="ARBA" id="ARBA00023033"/>
    </source>
</evidence>
<dbReference type="Gene3D" id="1.10.630.10">
    <property type="entry name" value="Cytochrome P450"/>
    <property type="match status" value="1"/>
</dbReference>
<evidence type="ECO:0008006" key="13">
    <source>
        <dbReference type="Google" id="ProtNLM"/>
    </source>
</evidence>
<keyword evidence="7 9" id="KW-0408">Iron</keyword>
<gene>
    <name evidence="11" type="ORF">CVT26_015757</name>
</gene>
<dbReference type="GO" id="GO:0016705">
    <property type="term" value="F:oxidoreductase activity, acting on paired donors, with incorporation or reduction of molecular oxygen"/>
    <property type="evidence" value="ECO:0007669"/>
    <property type="project" value="InterPro"/>
</dbReference>
<name>A0A409VFN5_9AGAR</name>